<evidence type="ECO:0000256" key="8">
    <source>
        <dbReference type="ARBA" id="ARBA00023204"/>
    </source>
</evidence>
<organism evidence="12 13">
    <name type="scientific">Agrocybe pediades</name>
    <dbReference type="NCBI Taxonomy" id="84607"/>
    <lineage>
        <taxon>Eukaryota</taxon>
        <taxon>Fungi</taxon>
        <taxon>Dikarya</taxon>
        <taxon>Basidiomycota</taxon>
        <taxon>Agaricomycotina</taxon>
        <taxon>Agaricomycetes</taxon>
        <taxon>Agaricomycetidae</taxon>
        <taxon>Agaricales</taxon>
        <taxon>Agaricineae</taxon>
        <taxon>Strophariaceae</taxon>
        <taxon>Agrocybe</taxon>
    </lineage>
</organism>
<dbReference type="InterPro" id="IPR008271">
    <property type="entry name" value="Ser/Thr_kinase_AS"/>
</dbReference>
<dbReference type="Proteomes" id="UP000521872">
    <property type="component" value="Unassembled WGS sequence"/>
</dbReference>
<feature type="compositionally biased region" description="Pro residues" evidence="10">
    <location>
        <begin position="855"/>
        <end position="867"/>
    </location>
</feature>
<dbReference type="InterPro" id="IPR011335">
    <property type="entry name" value="Restrct_endonuc-II-like"/>
</dbReference>
<dbReference type="CDD" id="cd20078">
    <property type="entry name" value="XPF_nuclease_XPF_euk"/>
    <property type="match status" value="1"/>
</dbReference>
<proteinExistence type="inferred from homology"/>
<dbReference type="Pfam" id="PF00069">
    <property type="entry name" value="Pkinase"/>
    <property type="match status" value="1"/>
</dbReference>
<evidence type="ECO:0000256" key="6">
    <source>
        <dbReference type="ARBA" id="ARBA00022801"/>
    </source>
</evidence>
<keyword evidence="3" id="KW-0540">Nuclease</keyword>
<keyword evidence="6" id="KW-0378">Hydrolase</keyword>
<dbReference type="InterPro" id="IPR006166">
    <property type="entry name" value="ERCC4_domain"/>
</dbReference>
<dbReference type="PROSITE" id="PS50011">
    <property type="entry name" value="PROTEIN_KINASE_DOM"/>
    <property type="match status" value="1"/>
</dbReference>
<evidence type="ECO:0000256" key="3">
    <source>
        <dbReference type="ARBA" id="ARBA00022722"/>
    </source>
</evidence>
<keyword evidence="8" id="KW-0234">DNA repair</keyword>
<accession>A0A8H4VUP3</accession>
<sequence length="1396" mass="157138">MSTLLPFHRSIIEKIHDPASSDLLILARGLGLRRIICTLMKIYDSPQNLVLLVNATPEEESAIGEELGIMGCRRPGLRVVGYETGSKDRQNLYRQGGIISVTSQILVVDILQSDVPTELITGMLILHAEKQVITPLVLEAFIVRLFREKNKTGFVKAFTDQPEYITSGLSPLKNIMKELHIRNVHIYPRFHEEIKKTLERRRADVVEIAQYLTEPMADIHHAIIQCMNTTLSELKRSNTTLDLDDFNVENAYFRSFEIIVRRQLDSVWHKVGPKTKQLVNDLGTLRRLLYYLLTYDALQFHNYLETLIEANTVTVTGGVKQHQSPWMLTDAANIIFQSAQRRCYTITSTAKPKTSVIDLTEDDEAWEALYEAEGIQVVPSDKGKGKETDKRPKWLPDGLEPVLEELPKWNLLADVILEAEGEMIRQDSLKRPSTTNQHNSSNIVLVMTSSTQSCNMLSEFLSSMKQDAPPGSRGRSMMMRKLRTYLWWKKKLADEKQANKAQSSKSNGQSGTKDVFDAIYGDQQGVNEALKKKDLEKAQRAQNRRRIRGGAPHAAVSGSRDTPPTFPKPEPQEAGLFAFQNEADQFAEFWESQGEAALAGQANDPTDDIVALDFGSDALASDFDDNYGLLAPEQTVLVRAYSDDTDDRMLDEIKPKFIVMCEPDMDFVRRIEVYKSSNPGLAVRVYHMVYTNSSEEHKYLAAIRREKNSFERLIKERGSMLITLVEDRRESDNTIIKTISSRLAGGRRELNKEPSRVIVDMREFRSTLPSLLHASSLLVIPATLTVGDYILTPDICVERKSLSDLRSSFNSGRLYTQCELMTAYYKHPILLIEFEEDKAFILDIVADMKTYGKPKYPPPKKPTPGPDGPTQAGPSIQSKLVLLTLTFPRLKIIWSSSPYATSEIFNDLKMNNPEPDPAKAILVGADDDSEAGAGVNTAAEEVLRCIPGITASNVKLVMNKGQMLGTQRGRLSIKEIDERHGLVKQLHQHAWKNEVKPSLRDGVLRWCIAPLKIIRTHAEFTALSRISSVSLVDDMVFQTKILKDWLKIVVEAISQILTGSGNIAIFPGRGRTSQILPRGTRFIPWSEIEICSEIPRYGASADVHKARMQTGGRKVAVKKFRIWQTRKEEMIKQFLREVNIMTELKPHSNIIRVVGVTQCGNIPSIIMPWMEDGSLFDILRLNPSNTARERWSKGITDGMLFLKGSAVVHGDLKSANILIDQAGNAQISDFGLSRRASPTRPSVPYASSTRVDNFFTVIGRRTSIGNVSCSSNIGAGSSRWMAPENLYPEMWGRLSTKPTFESDIFALAMVFYEIFSSKLPFYDQNERMAVVSIVQDKRPSRPISMADGIWNLATCCWHRSPLLRPAIEAVHEEIIRCFQSSQEAFSAQEPRLITQE</sequence>
<dbReference type="PANTHER" id="PTHR10150:SF0">
    <property type="entry name" value="DNA REPAIR ENDONUCLEASE XPF"/>
    <property type="match status" value="1"/>
</dbReference>
<dbReference type="InterPro" id="IPR047520">
    <property type="entry name" value="XPF_nuclease"/>
</dbReference>
<dbReference type="GO" id="GO:0000014">
    <property type="term" value="F:single-stranded DNA endodeoxyribonuclease activity"/>
    <property type="evidence" value="ECO:0007669"/>
    <property type="project" value="TreeGrafter"/>
</dbReference>
<reference evidence="12 13" key="1">
    <citation type="submission" date="2019-12" db="EMBL/GenBank/DDBJ databases">
        <authorList>
            <person name="Floudas D."/>
            <person name="Bentzer J."/>
            <person name="Ahren D."/>
            <person name="Johansson T."/>
            <person name="Persson P."/>
            <person name="Tunlid A."/>
        </authorList>
    </citation>
    <scope>NUCLEOTIDE SEQUENCE [LARGE SCALE GENOMIC DNA]</scope>
    <source>
        <strain evidence="12 13">CBS 102.39</strain>
    </source>
</reference>
<dbReference type="GO" id="GO:0003697">
    <property type="term" value="F:single-stranded DNA binding"/>
    <property type="evidence" value="ECO:0007669"/>
    <property type="project" value="TreeGrafter"/>
</dbReference>
<feature type="compositionally biased region" description="Basic and acidic residues" evidence="10">
    <location>
        <begin position="530"/>
        <end position="539"/>
    </location>
</feature>
<evidence type="ECO:0000256" key="1">
    <source>
        <dbReference type="ARBA" id="ARBA00004123"/>
    </source>
</evidence>
<keyword evidence="13" id="KW-1185">Reference proteome</keyword>
<evidence type="ECO:0000313" key="13">
    <source>
        <dbReference type="Proteomes" id="UP000521872"/>
    </source>
</evidence>
<evidence type="ECO:0000256" key="2">
    <source>
        <dbReference type="ARBA" id="ARBA00010015"/>
    </source>
</evidence>
<evidence type="ECO:0000256" key="7">
    <source>
        <dbReference type="ARBA" id="ARBA00023125"/>
    </source>
</evidence>
<feature type="region of interest" description="Disordered" evidence="10">
    <location>
        <begin position="853"/>
        <end position="873"/>
    </location>
</feature>
<keyword evidence="4" id="KW-0255">Endonuclease</keyword>
<dbReference type="Gene3D" id="3.40.50.10130">
    <property type="match status" value="1"/>
</dbReference>
<protein>
    <recommendedName>
        <fullName evidence="11">Protein kinase domain-containing protein</fullName>
    </recommendedName>
</protein>
<dbReference type="SMART" id="SM00220">
    <property type="entry name" value="S_TKc"/>
    <property type="match status" value="1"/>
</dbReference>
<dbReference type="SMART" id="SM00891">
    <property type="entry name" value="ERCC4"/>
    <property type="match status" value="1"/>
</dbReference>
<dbReference type="GO" id="GO:0000110">
    <property type="term" value="C:nucleotide-excision repair factor 1 complex"/>
    <property type="evidence" value="ECO:0007669"/>
    <property type="project" value="TreeGrafter"/>
</dbReference>
<comment type="caution">
    <text evidence="12">The sequence shown here is derived from an EMBL/GenBank/DDBJ whole genome shotgun (WGS) entry which is preliminary data.</text>
</comment>
<dbReference type="GO" id="GO:1901255">
    <property type="term" value="P:nucleotide-excision repair involved in interstrand cross-link repair"/>
    <property type="evidence" value="ECO:0007669"/>
    <property type="project" value="TreeGrafter"/>
</dbReference>
<keyword evidence="5" id="KW-0227">DNA damage</keyword>
<dbReference type="InterPro" id="IPR000719">
    <property type="entry name" value="Prot_kinase_dom"/>
</dbReference>
<keyword evidence="9" id="KW-0539">Nucleus</keyword>
<comment type="similarity">
    <text evidence="2">Belongs to the XPF family.</text>
</comment>
<dbReference type="PANTHER" id="PTHR10150">
    <property type="entry name" value="DNA REPAIR ENDONUCLEASE XPF"/>
    <property type="match status" value="1"/>
</dbReference>
<dbReference type="FunFam" id="3.40.50.10130:FF:000002">
    <property type="entry name" value="DNA repair endonuclease XPF"/>
    <property type="match status" value="1"/>
</dbReference>
<evidence type="ECO:0000259" key="11">
    <source>
        <dbReference type="PROSITE" id="PS50011"/>
    </source>
</evidence>
<dbReference type="InterPro" id="IPR011009">
    <property type="entry name" value="Kinase-like_dom_sf"/>
</dbReference>
<comment type="subcellular location">
    <subcellularLocation>
        <location evidence="1">Nucleus</location>
    </subcellularLocation>
</comment>
<evidence type="ECO:0000313" key="12">
    <source>
        <dbReference type="EMBL" id="KAF4622902.1"/>
    </source>
</evidence>
<dbReference type="GO" id="GO:0000712">
    <property type="term" value="P:resolution of meiotic recombination intermediates"/>
    <property type="evidence" value="ECO:0007669"/>
    <property type="project" value="TreeGrafter"/>
</dbReference>
<evidence type="ECO:0000256" key="9">
    <source>
        <dbReference type="ARBA" id="ARBA00023242"/>
    </source>
</evidence>
<dbReference type="GO" id="GO:0004672">
    <property type="term" value="F:protein kinase activity"/>
    <property type="evidence" value="ECO:0007669"/>
    <property type="project" value="InterPro"/>
</dbReference>
<dbReference type="SUPFAM" id="SSF52980">
    <property type="entry name" value="Restriction endonuclease-like"/>
    <property type="match status" value="1"/>
</dbReference>
<feature type="region of interest" description="Disordered" evidence="10">
    <location>
        <begin position="530"/>
        <end position="571"/>
    </location>
</feature>
<dbReference type="GO" id="GO:0003684">
    <property type="term" value="F:damaged DNA binding"/>
    <property type="evidence" value="ECO:0007669"/>
    <property type="project" value="TreeGrafter"/>
</dbReference>
<evidence type="ECO:0000256" key="4">
    <source>
        <dbReference type="ARBA" id="ARBA00022759"/>
    </source>
</evidence>
<dbReference type="GO" id="GO:0000724">
    <property type="term" value="P:double-strand break repair via homologous recombination"/>
    <property type="evidence" value="ECO:0007669"/>
    <property type="project" value="TreeGrafter"/>
</dbReference>
<dbReference type="Pfam" id="PF02732">
    <property type="entry name" value="ERCC4"/>
    <property type="match status" value="1"/>
</dbReference>
<dbReference type="SUPFAM" id="SSF56112">
    <property type="entry name" value="Protein kinase-like (PK-like)"/>
    <property type="match status" value="1"/>
</dbReference>
<evidence type="ECO:0000256" key="5">
    <source>
        <dbReference type="ARBA" id="ARBA00022763"/>
    </source>
</evidence>
<keyword evidence="7" id="KW-0238">DNA-binding</keyword>
<evidence type="ECO:0000256" key="10">
    <source>
        <dbReference type="SAM" id="MobiDB-lite"/>
    </source>
</evidence>
<dbReference type="Gene3D" id="1.10.510.10">
    <property type="entry name" value="Transferase(Phosphotransferase) domain 1"/>
    <property type="match status" value="1"/>
</dbReference>
<gene>
    <name evidence="12" type="ORF">D9613_001346</name>
</gene>
<dbReference type="GO" id="GO:0005524">
    <property type="term" value="F:ATP binding"/>
    <property type="evidence" value="ECO:0007669"/>
    <property type="project" value="InterPro"/>
</dbReference>
<feature type="domain" description="Protein kinase" evidence="11">
    <location>
        <begin position="1089"/>
        <end position="1374"/>
    </location>
</feature>
<name>A0A8H4VUP3_9AGAR</name>
<dbReference type="EMBL" id="JAACJL010000001">
    <property type="protein sequence ID" value="KAF4622902.1"/>
    <property type="molecule type" value="Genomic_DNA"/>
</dbReference>
<dbReference type="PROSITE" id="PS00108">
    <property type="entry name" value="PROTEIN_KINASE_ST"/>
    <property type="match status" value="1"/>
</dbReference>